<dbReference type="AlphaFoldDB" id="A0A0L6UDC1"/>
<dbReference type="EMBL" id="LAVV01012877">
    <property type="protein sequence ID" value="KNZ46242.1"/>
    <property type="molecule type" value="Genomic_DNA"/>
</dbReference>
<dbReference type="OrthoDB" id="2783063at2759"/>
<gene>
    <name evidence="1" type="ORF">VP01_7444g1</name>
</gene>
<name>A0A0L6UDC1_9BASI</name>
<dbReference type="VEuPathDB" id="FungiDB:VP01_7444g1"/>
<reference evidence="1 2" key="1">
    <citation type="submission" date="2015-08" db="EMBL/GenBank/DDBJ databases">
        <title>Next Generation Sequencing and Analysis of the Genome of Puccinia sorghi L Schw, the Causal Agent of Maize Common Rust.</title>
        <authorList>
            <person name="Rochi L."/>
            <person name="Burguener G."/>
            <person name="Darino M."/>
            <person name="Turjanski A."/>
            <person name="Kreff E."/>
            <person name="Dieguez M.J."/>
            <person name="Sacco F."/>
        </authorList>
    </citation>
    <scope>NUCLEOTIDE SEQUENCE [LARGE SCALE GENOMIC DNA]</scope>
    <source>
        <strain evidence="1 2">RO10H11247</strain>
    </source>
</reference>
<evidence type="ECO:0000313" key="1">
    <source>
        <dbReference type="EMBL" id="KNZ46242.1"/>
    </source>
</evidence>
<evidence type="ECO:0000313" key="2">
    <source>
        <dbReference type="Proteomes" id="UP000037035"/>
    </source>
</evidence>
<sequence length="191" mass="21394">PPKPDPPLTPRPHSLRRRSEDTFLCLLWPASAFRVTMSSAAATAETRSHPLAYISSTAAIKQLHEVGINQDPDILAYEIIKKLPKTLEFTSISTAIAHLGTTITPDLVLNHLRLHTNQLVIETSAQSSSTQNPVSLVTNASKKRNFIPICDQIFQKYQNLKIRPSTVLPHFYLHNPLMFPPMSLIWVLLLT</sequence>
<accession>A0A0L6UDC1</accession>
<comment type="caution">
    <text evidence="1">The sequence shown here is derived from an EMBL/GenBank/DDBJ whole genome shotgun (WGS) entry which is preliminary data.</text>
</comment>
<keyword evidence="2" id="KW-1185">Reference proteome</keyword>
<proteinExistence type="predicted"/>
<feature type="non-terminal residue" evidence="1">
    <location>
        <position position="1"/>
    </location>
</feature>
<protein>
    <submittedName>
        <fullName evidence="1">Uncharacterized protein</fullName>
    </submittedName>
</protein>
<dbReference type="Proteomes" id="UP000037035">
    <property type="component" value="Unassembled WGS sequence"/>
</dbReference>
<organism evidence="1 2">
    <name type="scientific">Puccinia sorghi</name>
    <dbReference type="NCBI Taxonomy" id="27349"/>
    <lineage>
        <taxon>Eukaryota</taxon>
        <taxon>Fungi</taxon>
        <taxon>Dikarya</taxon>
        <taxon>Basidiomycota</taxon>
        <taxon>Pucciniomycotina</taxon>
        <taxon>Pucciniomycetes</taxon>
        <taxon>Pucciniales</taxon>
        <taxon>Pucciniaceae</taxon>
        <taxon>Puccinia</taxon>
    </lineage>
</organism>